<accession>A0A0A2MVH2</accession>
<protein>
    <submittedName>
        <fullName evidence="1">Uncharacterized protein</fullName>
    </submittedName>
</protein>
<keyword evidence="2" id="KW-1185">Reference proteome</keyword>
<reference evidence="1 2" key="1">
    <citation type="submission" date="2013-09" db="EMBL/GenBank/DDBJ databases">
        <authorList>
            <person name="Zeng Z."/>
            <person name="Chen C."/>
        </authorList>
    </citation>
    <scope>NUCLEOTIDE SEQUENCE [LARGE SCALE GENOMIC DNA]</scope>
    <source>
        <strain evidence="1 2">WB 4.1-42</strain>
    </source>
</reference>
<evidence type="ECO:0000313" key="1">
    <source>
        <dbReference type="EMBL" id="KGO92195.1"/>
    </source>
</evidence>
<comment type="caution">
    <text evidence="1">The sequence shown here is derived from an EMBL/GenBank/DDBJ whole genome shotgun (WGS) entry which is preliminary data.</text>
</comment>
<organism evidence="1 2">
    <name type="scientific">Flavobacterium subsaxonicum WB 4.1-42 = DSM 21790</name>
    <dbReference type="NCBI Taxonomy" id="1121898"/>
    <lineage>
        <taxon>Bacteria</taxon>
        <taxon>Pseudomonadati</taxon>
        <taxon>Bacteroidota</taxon>
        <taxon>Flavobacteriia</taxon>
        <taxon>Flavobacteriales</taxon>
        <taxon>Flavobacteriaceae</taxon>
        <taxon>Flavobacterium</taxon>
    </lineage>
</organism>
<dbReference type="EMBL" id="JRLY01000011">
    <property type="protein sequence ID" value="KGO92195.1"/>
    <property type="molecule type" value="Genomic_DNA"/>
</dbReference>
<name>A0A0A2MVH2_9FLAO</name>
<dbReference type="Proteomes" id="UP000030111">
    <property type="component" value="Unassembled WGS sequence"/>
</dbReference>
<sequence>MIKLIKFILIALLANSCISKKGTEYANDFNNMEDTVFKEKYFESEITDKYSYKNIKYGEAYFVYDNNFTFQIIVFSENKFIYKSQLMANETRSNFPVQKLFRGSTFSVNGNTLKIKSMARTPGNTYLVVEEGIIKNDTIYINKQYNAHGIRNKEILSKEIYLAPDIKVVNFENNYYVEKIN</sequence>
<evidence type="ECO:0000313" key="2">
    <source>
        <dbReference type="Proteomes" id="UP000030111"/>
    </source>
</evidence>
<dbReference type="AlphaFoldDB" id="A0A0A2MVH2"/>
<gene>
    <name evidence="1" type="ORF">Q766_13615</name>
</gene>
<dbReference type="RefSeq" id="WP_026991103.1">
    <property type="nucleotide sequence ID" value="NZ_AUGP01000025.1"/>
</dbReference>
<dbReference type="STRING" id="1121898.GCA_000422725_02925"/>
<proteinExistence type="predicted"/>